<evidence type="ECO:0000313" key="1">
    <source>
        <dbReference type="EMBL" id="OJA16369.1"/>
    </source>
</evidence>
<gene>
    <name evidence="1" type="ORF">AZE42_13570</name>
</gene>
<protein>
    <submittedName>
        <fullName evidence="1">Uncharacterized protein</fullName>
    </submittedName>
</protein>
<accession>A0A1J8QSF1</accession>
<name>A0A1J8QSF1_9AGAM</name>
<comment type="caution">
    <text evidence="1">The sequence shown here is derived from an EMBL/GenBank/DDBJ whole genome shotgun (WGS) entry which is preliminary data.</text>
</comment>
<sequence>MGIMMNDPTLPRSSWLLACVSPVTTAT</sequence>
<reference evidence="1 2" key="1">
    <citation type="submission" date="2016-03" db="EMBL/GenBank/DDBJ databases">
        <title>Comparative genomics of the ectomycorrhizal sister species Rhizopogon vinicolor and Rhizopogon vesiculosus (Basidiomycota: Boletales) reveals a divergence of the mating type B locus.</title>
        <authorList>
            <person name="Mujic A.B."/>
            <person name="Kuo A."/>
            <person name="Tritt A."/>
            <person name="Lipzen A."/>
            <person name="Chen C."/>
            <person name="Johnson J."/>
            <person name="Sharma A."/>
            <person name="Barry K."/>
            <person name="Grigoriev I.V."/>
            <person name="Spatafora J.W."/>
        </authorList>
    </citation>
    <scope>NUCLEOTIDE SEQUENCE [LARGE SCALE GENOMIC DNA]</scope>
    <source>
        <strain evidence="1 2">AM-OR11-056</strain>
    </source>
</reference>
<dbReference type="AlphaFoldDB" id="A0A1J8QSF1"/>
<evidence type="ECO:0000313" key="2">
    <source>
        <dbReference type="Proteomes" id="UP000183567"/>
    </source>
</evidence>
<proteinExistence type="predicted"/>
<keyword evidence="2" id="KW-1185">Reference proteome</keyword>
<dbReference type="Proteomes" id="UP000183567">
    <property type="component" value="Unassembled WGS sequence"/>
</dbReference>
<organism evidence="1 2">
    <name type="scientific">Rhizopogon vesiculosus</name>
    <dbReference type="NCBI Taxonomy" id="180088"/>
    <lineage>
        <taxon>Eukaryota</taxon>
        <taxon>Fungi</taxon>
        <taxon>Dikarya</taxon>
        <taxon>Basidiomycota</taxon>
        <taxon>Agaricomycotina</taxon>
        <taxon>Agaricomycetes</taxon>
        <taxon>Agaricomycetidae</taxon>
        <taxon>Boletales</taxon>
        <taxon>Suillineae</taxon>
        <taxon>Rhizopogonaceae</taxon>
        <taxon>Rhizopogon</taxon>
    </lineage>
</organism>
<dbReference type="EMBL" id="LVVM01002611">
    <property type="protein sequence ID" value="OJA16369.1"/>
    <property type="molecule type" value="Genomic_DNA"/>
</dbReference>